<name>N8X386_ACIGI</name>
<dbReference type="PATRIC" id="fig|1217656.3.peg.508"/>
<gene>
    <name evidence="1" type="ORF">F964_00521</name>
</gene>
<keyword evidence="2" id="KW-1185">Reference proteome</keyword>
<dbReference type="Proteomes" id="UP000013148">
    <property type="component" value="Unassembled WGS sequence"/>
</dbReference>
<evidence type="ECO:0000313" key="2">
    <source>
        <dbReference type="Proteomes" id="UP000013148"/>
    </source>
</evidence>
<dbReference type="EMBL" id="APPJ01000004">
    <property type="protein sequence ID" value="ENV18721.1"/>
    <property type="molecule type" value="Genomic_DNA"/>
</dbReference>
<dbReference type="AlphaFoldDB" id="N8X386"/>
<protein>
    <submittedName>
        <fullName evidence="1">Uncharacterized protein</fullName>
    </submittedName>
</protein>
<accession>N8X386</accession>
<dbReference type="RefSeq" id="WP_004817414.1">
    <property type="nucleotide sequence ID" value="NZ_KB849455.1"/>
</dbReference>
<proteinExistence type="predicted"/>
<reference evidence="1 2" key="1">
    <citation type="submission" date="2013-02" db="EMBL/GenBank/DDBJ databases">
        <title>The Genome Sequence of Acinetobacter guillouiae NIPH 991.</title>
        <authorList>
            <consortium name="The Broad Institute Genome Sequencing Platform"/>
            <consortium name="The Broad Institute Genome Sequencing Center for Infectious Disease"/>
            <person name="Cerqueira G."/>
            <person name="Feldgarden M."/>
            <person name="Courvalin P."/>
            <person name="Perichon B."/>
            <person name="Grillot-Courvalin C."/>
            <person name="Clermont D."/>
            <person name="Rocha E."/>
            <person name="Yoon E.-J."/>
            <person name="Nemec A."/>
            <person name="Walker B."/>
            <person name="Young S.K."/>
            <person name="Zeng Q."/>
            <person name="Gargeya S."/>
            <person name="Fitzgerald M."/>
            <person name="Haas B."/>
            <person name="Abouelleil A."/>
            <person name="Alvarado L."/>
            <person name="Arachchi H.M."/>
            <person name="Berlin A.M."/>
            <person name="Chapman S.B."/>
            <person name="Dewar J."/>
            <person name="Goldberg J."/>
            <person name="Griggs A."/>
            <person name="Gujja S."/>
            <person name="Hansen M."/>
            <person name="Howarth C."/>
            <person name="Imamovic A."/>
            <person name="Larimer J."/>
            <person name="McCowan C."/>
            <person name="Murphy C."/>
            <person name="Neiman D."/>
            <person name="Pearson M."/>
            <person name="Priest M."/>
            <person name="Roberts A."/>
            <person name="Saif S."/>
            <person name="Shea T."/>
            <person name="Sisk P."/>
            <person name="Sykes S."/>
            <person name="Wortman J."/>
            <person name="Nusbaum C."/>
            <person name="Birren B."/>
        </authorList>
    </citation>
    <scope>NUCLEOTIDE SEQUENCE [LARGE SCALE GENOMIC DNA]</scope>
    <source>
        <strain evidence="1 2">NIPH 991</strain>
    </source>
</reference>
<dbReference type="HOGENOM" id="CLU_935759_0_0_6"/>
<organism evidence="1 2">
    <name type="scientific">Acinetobacter guillouiae NIPH 991</name>
    <dbReference type="NCBI Taxonomy" id="1217656"/>
    <lineage>
        <taxon>Bacteria</taxon>
        <taxon>Pseudomonadati</taxon>
        <taxon>Pseudomonadota</taxon>
        <taxon>Gammaproteobacteria</taxon>
        <taxon>Moraxellales</taxon>
        <taxon>Moraxellaceae</taxon>
        <taxon>Acinetobacter</taxon>
    </lineage>
</organism>
<comment type="caution">
    <text evidence="1">The sequence shown here is derived from an EMBL/GenBank/DDBJ whole genome shotgun (WGS) entry which is preliminary data.</text>
</comment>
<sequence>MAIRIAIITEDTSNVAYTNLKSALEALGHTVTGFNYQTSNNLLSFELIFTVRLDGHVNSDNIIANAISNGIPAILDGKTGGSDNIVGVSGGGILNYIGLARSIPSANRPAKAEITFEQNLPEPFSQKSGLTVSLFNGLPNYSYPVTQGNFPSDGFILAKETSLNISNILFKKGIKTLSNINLGARVIFSSWSYSTPTNFSPNGINVLSLLIEWAIGSDVTYNVSGRVSDSDDKPLARLLRAFNKSDGKMVSEVTSSATDGRYSMTLLSNQPLSIVCYHGDDQNNSKIYDDVVPVTNL</sequence>
<evidence type="ECO:0000313" key="1">
    <source>
        <dbReference type="EMBL" id="ENV18721.1"/>
    </source>
</evidence>